<evidence type="ECO:0000256" key="1">
    <source>
        <dbReference type="ARBA" id="ARBA00022801"/>
    </source>
</evidence>
<feature type="domain" description="Nudix hydrolase" evidence="3">
    <location>
        <begin position="498"/>
        <end position="586"/>
    </location>
</feature>
<dbReference type="PROSITE" id="PS51462">
    <property type="entry name" value="NUDIX"/>
    <property type="match status" value="1"/>
</dbReference>
<dbReference type="PROSITE" id="PS00893">
    <property type="entry name" value="NUDIX_BOX"/>
    <property type="match status" value="1"/>
</dbReference>
<dbReference type="PRINTS" id="PR00502">
    <property type="entry name" value="NUDIXFAMILY"/>
</dbReference>
<dbReference type="PANTHER" id="PTHR46890:SF28">
    <property type="entry name" value="REVERSE TRANSCRIPTASE DOMAIN-CONTAINING PROTEIN"/>
    <property type="match status" value="1"/>
</dbReference>
<organism evidence="4 5">
    <name type="scientific">Cuscuta campestris</name>
    <dbReference type="NCBI Taxonomy" id="132261"/>
    <lineage>
        <taxon>Eukaryota</taxon>
        <taxon>Viridiplantae</taxon>
        <taxon>Streptophyta</taxon>
        <taxon>Embryophyta</taxon>
        <taxon>Tracheophyta</taxon>
        <taxon>Spermatophyta</taxon>
        <taxon>Magnoliopsida</taxon>
        <taxon>eudicotyledons</taxon>
        <taxon>Gunneridae</taxon>
        <taxon>Pentapetalae</taxon>
        <taxon>asterids</taxon>
        <taxon>lamiids</taxon>
        <taxon>Solanales</taxon>
        <taxon>Convolvulaceae</taxon>
        <taxon>Cuscuteae</taxon>
        <taxon>Cuscuta</taxon>
        <taxon>Cuscuta subgen. Grammica</taxon>
        <taxon>Cuscuta sect. Cleistogrammica</taxon>
    </lineage>
</organism>
<evidence type="ECO:0000259" key="3">
    <source>
        <dbReference type="PROSITE" id="PS51462"/>
    </source>
</evidence>
<reference evidence="4 5" key="1">
    <citation type="submission" date="2018-04" db="EMBL/GenBank/DDBJ databases">
        <authorList>
            <person name="Vogel A."/>
        </authorList>
    </citation>
    <scope>NUCLEOTIDE SEQUENCE [LARGE SCALE GENOMIC DNA]</scope>
</reference>
<dbReference type="InterPro" id="IPR000086">
    <property type="entry name" value="NUDIX_hydrolase_dom"/>
</dbReference>
<dbReference type="EMBL" id="OOIL02000347">
    <property type="protein sequence ID" value="VFQ63941.1"/>
    <property type="molecule type" value="Genomic_DNA"/>
</dbReference>
<feature type="region of interest" description="Disordered" evidence="2">
    <location>
        <begin position="1"/>
        <end position="22"/>
    </location>
</feature>
<accession>A0A484KDG1</accession>
<dbReference type="Proteomes" id="UP000595140">
    <property type="component" value="Unassembled WGS sequence"/>
</dbReference>
<dbReference type="OrthoDB" id="1937198at2759"/>
<dbReference type="Gene3D" id="3.90.79.10">
    <property type="entry name" value="Nucleoside Triphosphate Pyrophosphohydrolase"/>
    <property type="match status" value="1"/>
</dbReference>
<sequence>MDWHMVKGRRHGRHISSGGEGPKPVWQVVTPVGVASNHEEVENPNPYPDLSYLEVSVPSSCMAIVPFVPTKVVDVASDPEPIPLLGNLDDSWIETHFDPENLNIGANPSYYCHSHGGEGDCPFDSSSSEPMDMIGNLPFQSMPLQKYSKPKKPLPPLGVTTREVELAHLPKNNSDHKALVLQCKHHDIQGARPFRFINSWIHHDHFLKVVKDAWAKSPTFGGMRGLVSKLQDLKKALRDWNTKEFGNISVRKEKGLHTKEAISEEAISFFKDQFSADHSSAPNLIFPYIPQTISDLDNDLLTALPDMEEVRSTIWQMDGDSASGPDGFNENFLKASWDIIKEDVLKASLEFFKGLPIPKAYGSTFLTLIPKKDDPRSFNDFRPISLSTFMSKINTKILANGLLNHHLDHNFISRFNVGSIKWVGHLAYADDLMIFTKGDSRNLLKLKHILSQYLQASGQEVNLSKSRFYTALPLRHRRSLASFSALLSSSSMDNPPEGYCRNVGICLMNPTAKKIFAASRLDMPNAWQMPQGGVDENENPRDAAIRELREETGVTSAKIIAEAPHWMAYDFPPHVREKLKQQWGSD</sequence>
<dbReference type="InterPro" id="IPR015797">
    <property type="entry name" value="NUDIX_hydrolase-like_dom_sf"/>
</dbReference>
<evidence type="ECO:0000256" key="2">
    <source>
        <dbReference type="SAM" id="MobiDB-lite"/>
    </source>
</evidence>
<name>A0A484KDG1_9ASTE</name>
<dbReference type="InterPro" id="IPR020084">
    <property type="entry name" value="NUDIX_hydrolase_CS"/>
</dbReference>
<dbReference type="Pfam" id="PF00293">
    <property type="entry name" value="NUDIX"/>
    <property type="match status" value="1"/>
</dbReference>
<gene>
    <name evidence="4" type="ORF">CCAM_LOCUS5717</name>
</gene>
<dbReference type="InterPro" id="IPR052343">
    <property type="entry name" value="Retrotransposon-Effector_Assoc"/>
</dbReference>
<dbReference type="GO" id="GO:0016787">
    <property type="term" value="F:hydrolase activity"/>
    <property type="evidence" value="ECO:0007669"/>
    <property type="project" value="UniProtKB-KW"/>
</dbReference>
<feature type="compositionally biased region" description="Basic residues" evidence="2">
    <location>
        <begin position="1"/>
        <end position="14"/>
    </location>
</feature>
<dbReference type="PANTHER" id="PTHR46890">
    <property type="entry name" value="NON-LTR RETROLELEMENT REVERSE TRANSCRIPTASE-LIKE PROTEIN-RELATED"/>
    <property type="match status" value="1"/>
</dbReference>
<dbReference type="InterPro" id="IPR020476">
    <property type="entry name" value="Nudix_hydrolase"/>
</dbReference>
<dbReference type="AlphaFoldDB" id="A0A484KDG1"/>
<keyword evidence="1" id="KW-0378">Hydrolase</keyword>
<evidence type="ECO:0000313" key="4">
    <source>
        <dbReference type="EMBL" id="VFQ63941.1"/>
    </source>
</evidence>
<proteinExistence type="predicted"/>
<dbReference type="SUPFAM" id="SSF55811">
    <property type="entry name" value="Nudix"/>
    <property type="match status" value="1"/>
</dbReference>
<keyword evidence="5" id="KW-1185">Reference proteome</keyword>
<protein>
    <recommendedName>
        <fullName evidence="3">Nudix hydrolase domain-containing protein</fullName>
    </recommendedName>
</protein>
<evidence type="ECO:0000313" key="5">
    <source>
        <dbReference type="Proteomes" id="UP000595140"/>
    </source>
</evidence>